<comment type="caution">
    <text evidence="1">The sequence shown here is derived from an EMBL/GenBank/DDBJ whole genome shotgun (WGS) entry which is preliminary data.</text>
</comment>
<evidence type="ECO:0000313" key="2">
    <source>
        <dbReference type="Proteomes" id="UP001230908"/>
    </source>
</evidence>
<keyword evidence="2" id="KW-1185">Reference proteome</keyword>
<sequence>MSKNTVKPGLTSRRRNRRARNRMWVRVVRLVFRFLTGRPLDGRRHCNGSFWRRGTRRVGYPPYLITWGWWNLAAGWQRATIRLSALLLTVLAVRILLGVVA</sequence>
<protein>
    <submittedName>
        <fullName evidence="1">Uncharacterized protein</fullName>
    </submittedName>
</protein>
<dbReference type="EMBL" id="JAVHUY010000053">
    <property type="protein sequence ID" value="MDQ7910214.1"/>
    <property type="molecule type" value="Genomic_DNA"/>
</dbReference>
<dbReference type="Proteomes" id="UP001230908">
    <property type="component" value="Unassembled WGS sequence"/>
</dbReference>
<accession>A0ABU0ZT47</accession>
<name>A0ABU0ZT47_9ACTN</name>
<evidence type="ECO:0000313" key="1">
    <source>
        <dbReference type="EMBL" id="MDQ7910214.1"/>
    </source>
</evidence>
<organism evidence="1 2">
    <name type="scientific">Phytohabitans maris</name>
    <dbReference type="NCBI Taxonomy" id="3071409"/>
    <lineage>
        <taxon>Bacteria</taxon>
        <taxon>Bacillati</taxon>
        <taxon>Actinomycetota</taxon>
        <taxon>Actinomycetes</taxon>
        <taxon>Micromonosporales</taxon>
        <taxon>Micromonosporaceae</taxon>
    </lineage>
</organism>
<proteinExistence type="predicted"/>
<dbReference type="RefSeq" id="WP_308717464.1">
    <property type="nucleotide sequence ID" value="NZ_JAVHUY010000053.1"/>
</dbReference>
<gene>
    <name evidence="1" type="ORF">RB614_37535</name>
</gene>
<reference evidence="1 2" key="1">
    <citation type="submission" date="2023-08" db="EMBL/GenBank/DDBJ databases">
        <title>Phytohabitans sansha sp. nov., isolated from marine sediment.</title>
        <authorList>
            <person name="Zhao Y."/>
            <person name="Yi K."/>
        </authorList>
    </citation>
    <scope>NUCLEOTIDE SEQUENCE [LARGE SCALE GENOMIC DNA]</scope>
    <source>
        <strain evidence="1 2">ZYX-F-186</strain>
    </source>
</reference>